<sequence>MEKDKYLTNAPKEEKITIQNDGSFPNLKNVAGDSVDEHKNQEVANSLIAEKEIGQQRENL</sequence>
<reference evidence="2 3" key="1">
    <citation type="journal article" date="2005" name="Int. J. Syst. Evol. Microbiol.">
        <title>Bacillus litoralis sp. nov., isolated from a tidal flat of the Yellow Sea in Korea.</title>
        <authorList>
            <person name="Yoon J.H."/>
            <person name="Oh T.K."/>
        </authorList>
    </citation>
    <scope>NUCLEOTIDE SEQUENCE [LARGE SCALE GENOMIC DNA]</scope>
    <source>
        <strain evidence="2 3">SW-211</strain>
    </source>
</reference>
<dbReference type="AlphaFoldDB" id="A0A5C6W5M7"/>
<accession>A0A5C6W5M7</accession>
<name>A0A5C6W5M7_9BACI</name>
<evidence type="ECO:0000256" key="1">
    <source>
        <dbReference type="SAM" id="MobiDB-lite"/>
    </source>
</evidence>
<evidence type="ECO:0008006" key="4">
    <source>
        <dbReference type="Google" id="ProtNLM"/>
    </source>
</evidence>
<dbReference type="EMBL" id="VOQF01000001">
    <property type="protein sequence ID" value="TXC93111.1"/>
    <property type="molecule type" value="Genomic_DNA"/>
</dbReference>
<protein>
    <recommendedName>
        <fullName evidence="4">DUF4025 domain-containing protein</fullName>
    </recommendedName>
</protein>
<dbReference type="OrthoDB" id="2924022at2"/>
<evidence type="ECO:0000313" key="3">
    <source>
        <dbReference type="Proteomes" id="UP000321363"/>
    </source>
</evidence>
<gene>
    <name evidence="2" type="ORF">FS935_02655</name>
</gene>
<keyword evidence="3" id="KW-1185">Reference proteome</keyword>
<dbReference type="Proteomes" id="UP000321363">
    <property type="component" value="Unassembled WGS sequence"/>
</dbReference>
<evidence type="ECO:0000313" key="2">
    <source>
        <dbReference type="EMBL" id="TXC93111.1"/>
    </source>
</evidence>
<feature type="region of interest" description="Disordered" evidence="1">
    <location>
        <begin position="1"/>
        <end position="37"/>
    </location>
</feature>
<organism evidence="2 3">
    <name type="scientific">Metabacillus litoralis</name>
    <dbReference type="NCBI Taxonomy" id="152268"/>
    <lineage>
        <taxon>Bacteria</taxon>
        <taxon>Bacillati</taxon>
        <taxon>Bacillota</taxon>
        <taxon>Bacilli</taxon>
        <taxon>Bacillales</taxon>
        <taxon>Bacillaceae</taxon>
        <taxon>Metabacillus</taxon>
    </lineage>
</organism>
<comment type="caution">
    <text evidence="2">The sequence shown here is derived from an EMBL/GenBank/DDBJ whole genome shotgun (WGS) entry which is preliminary data.</text>
</comment>
<feature type="compositionally biased region" description="Basic and acidic residues" evidence="1">
    <location>
        <begin position="1"/>
        <end position="16"/>
    </location>
</feature>
<dbReference type="RefSeq" id="WP_146945971.1">
    <property type="nucleotide sequence ID" value="NZ_VOQF01000001.1"/>
</dbReference>
<proteinExistence type="predicted"/>